<dbReference type="Gene3D" id="3.40.190.80">
    <property type="match status" value="1"/>
</dbReference>
<dbReference type="KEGG" id="srhi:H9L12_07225"/>
<keyword evidence="8 9" id="KW-0472">Membrane</keyword>
<organism evidence="11 12">
    <name type="scientific">Sphingomonas rhizophila</name>
    <dbReference type="NCBI Taxonomy" id="2071607"/>
    <lineage>
        <taxon>Bacteria</taxon>
        <taxon>Pseudomonadati</taxon>
        <taxon>Pseudomonadota</taxon>
        <taxon>Alphaproteobacteria</taxon>
        <taxon>Sphingomonadales</taxon>
        <taxon>Sphingomonadaceae</taxon>
        <taxon>Sphingomonas</taxon>
    </lineage>
</organism>
<evidence type="ECO:0000256" key="9">
    <source>
        <dbReference type="HAMAP-Rule" id="MF_02095"/>
    </source>
</evidence>
<dbReference type="Gene3D" id="3.30.540.10">
    <property type="entry name" value="Fructose-1,6-Bisphosphatase, subunit A, domain 1"/>
    <property type="match status" value="1"/>
</dbReference>
<dbReference type="PANTHER" id="PTHR43028:SF5">
    <property type="entry name" value="3'(2'),5'-BISPHOSPHATE NUCLEOTIDASE 1"/>
    <property type="match status" value="1"/>
</dbReference>
<dbReference type="Proteomes" id="UP000515955">
    <property type="component" value="Chromosome"/>
</dbReference>
<evidence type="ECO:0000313" key="11">
    <source>
        <dbReference type="EMBL" id="QNN64171.1"/>
    </source>
</evidence>
<protein>
    <recommendedName>
        <fullName evidence="9">3'(2'),5'-bisphosphate nucleotidase CysQ</fullName>
        <ecNumber evidence="9">3.1.3.7</ecNumber>
    </recommendedName>
    <alternativeName>
        <fullName evidence="9">3'(2'),5-bisphosphonucleoside 3'(2')-phosphohydrolase</fullName>
    </alternativeName>
    <alternativeName>
        <fullName evidence="9">3'-phosphoadenosine 5'-phosphate phosphatase</fullName>
        <shortName evidence="9">PAP phosphatase</shortName>
    </alternativeName>
</protein>
<proteinExistence type="inferred from homology"/>
<feature type="binding site" evidence="10">
    <location>
        <position position="68"/>
    </location>
    <ligand>
        <name>Mg(2+)</name>
        <dbReference type="ChEBI" id="CHEBI:18420"/>
        <label>1</label>
        <note>catalytic</note>
    </ligand>
</feature>
<evidence type="ECO:0000256" key="7">
    <source>
        <dbReference type="ARBA" id="ARBA00022842"/>
    </source>
</evidence>
<feature type="binding site" evidence="9">
    <location>
        <position position="68"/>
    </location>
    <ligand>
        <name>substrate</name>
    </ligand>
</feature>
<dbReference type="CDD" id="cd01638">
    <property type="entry name" value="CysQ"/>
    <property type="match status" value="1"/>
</dbReference>
<dbReference type="GO" id="GO:0005886">
    <property type="term" value="C:plasma membrane"/>
    <property type="evidence" value="ECO:0007669"/>
    <property type="project" value="UniProtKB-SubCell"/>
</dbReference>
<dbReference type="InterPro" id="IPR020550">
    <property type="entry name" value="Inositol_monophosphatase_CS"/>
</dbReference>
<dbReference type="PANTHER" id="PTHR43028">
    <property type="entry name" value="3'(2'),5'-BISPHOSPHATE NUCLEOTIDASE 1"/>
    <property type="match status" value="1"/>
</dbReference>
<dbReference type="PROSITE" id="PS00630">
    <property type="entry name" value="IMP_2"/>
    <property type="match status" value="1"/>
</dbReference>
<name>A0A7G9S8J6_9SPHN</name>
<keyword evidence="3 9" id="KW-1003">Cell membrane</keyword>
<dbReference type="RefSeq" id="WP_187541171.1">
    <property type="nucleotide sequence ID" value="NZ_CP060717.1"/>
</dbReference>
<evidence type="ECO:0000256" key="2">
    <source>
        <dbReference type="ARBA" id="ARBA00005289"/>
    </source>
</evidence>
<dbReference type="GO" id="GO:0000287">
    <property type="term" value="F:magnesium ion binding"/>
    <property type="evidence" value="ECO:0007669"/>
    <property type="project" value="UniProtKB-UniRule"/>
</dbReference>
<dbReference type="PROSITE" id="PS00629">
    <property type="entry name" value="IMP_1"/>
    <property type="match status" value="1"/>
</dbReference>
<accession>A0A7G9S8J6</accession>
<dbReference type="AlphaFoldDB" id="A0A7G9S8J6"/>
<dbReference type="PRINTS" id="PR00377">
    <property type="entry name" value="IMPHPHTASES"/>
</dbReference>
<dbReference type="GO" id="GO:0046854">
    <property type="term" value="P:phosphatidylinositol phosphate biosynthetic process"/>
    <property type="evidence" value="ECO:0007669"/>
    <property type="project" value="InterPro"/>
</dbReference>
<dbReference type="InterPro" id="IPR000760">
    <property type="entry name" value="Inositol_monophosphatase-like"/>
</dbReference>
<keyword evidence="5 9" id="KW-0479">Metal-binding</keyword>
<feature type="binding site" evidence="9">
    <location>
        <position position="214"/>
    </location>
    <ligand>
        <name>Mg(2+)</name>
        <dbReference type="ChEBI" id="CHEBI:18420"/>
        <label>2</label>
    </ligand>
</feature>
<dbReference type="InterPro" id="IPR006240">
    <property type="entry name" value="CysQ"/>
</dbReference>
<comment type="cofactor">
    <cofactor evidence="9 10">
        <name>Mg(2+)</name>
        <dbReference type="ChEBI" id="CHEBI:18420"/>
    </cofactor>
</comment>
<feature type="binding site" evidence="9">
    <location>
        <position position="87"/>
    </location>
    <ligand>
        <name>Mg(2+)</name>
        <dbReference type="ChEBI" id="CHEBI:18420"/>
        <label>2</label>
    </ligand>
</feature>
<evidence type="ECO:0000256" key="4">
    <source>
        <dbReference type="ARBA" id="ARBA00022519"/>
    </source>
</evidence>
<comment type="subcellular location">
    <subcellularLocation>
        <location evidence="9">Cell inner membrane</location>
        <topology evidence="9">Peripheral membrane protein</topology>
        <orientation evidence="9">Cytoplasmic side</orientation>
    </subcellularLocation>
</comment>
<feature type="binding site" evidence="10">
    <location>
        <position position="87"/>
    </location>
    <ligand>
        <name>Mg(2+)</name>
        <dbReference type="ChEBI" id="CHEBI:18420"/>
        <label>1</label>
        <note>catalytic</note>
    </ligand>
</feature>
<dbReference type="NCBIfam" id="TIGR01331">
    <property type="entry name" value="bisphos_cysQ"/>
    <property type="match status" value="1"/>
</dbReference>
<dbReference type="Pfam" id="PF00459">
    <property type="entry name" value="Inositol_P"/>
    <property type="match status" value="1"/>
</dbReference>
<feature type="binding site" evidence="9">
    <location>
        <position position="87"/>
    </location>
    <ligand>
        <name>Mg(2+)</name>
        <dbReference type="ChEBI" id="CHEBI:18420"/>
        <label>1</label>
    </ligand>
</feature>
<evidence type="ECO:0000256" key="10">
    <source>
        <dbReference type="PIRSR" id="PIRSR600760-2"/>
    </source>
</evidence>
<dbReference type="SUPFAM" id="SSF56655">
    <property type="entry name" value="Carbohydrate phosphatase"/>
    <property type="match status" value="1"/>
</dbReference>
<evidence type="ECO:0000256" key="8">
    <source>
        <dbReference type="ARBA" id="ARBA00023136"/>
    </source>
</evidence>
<feature type="binding site" evidence="9 10">
    <location>
        <position position="90"/>
    </location>
    <ligand>
        <name>Mg(2+)</name>
        <dbReference type="ChEBI" id="CHEBI:18420"/>
        <label>2</label>
    </ligand>
</feature>
<reference evidence="11 12" key="1">
    <citation type="submission" date="2020-08" db="EMBL/GenBank/DDBJ databases">
        <title>Genome sequence of Sphingomonas rhizophila KACC 19189T.</title>
        <authorList>
            <person name="Hyun D.-W."/>
            <person name="Bae J.-W."/>
        </authorList>
    </citation>
    <scope>NUCLEOTIDE SEQUENCE [LARGE SCALE GENOMIC DNA]</scope>
    <source>
        <strain evidence="11 12">KACC 19189</strain>
    </source>
</reference>
<keyword evidence="6 9" id="KW-0378">Hydrolase</keyword>
<dbReference type="GO" id="GO:0050427">
    <property type="term" value="P:3'-phosphoadenosine 5'-phosphosulfate metabolic process"/>
    <property type="evidence" value="ECO:0007669"/>
    <property type="project" value="TreeGrafter"/>
</dbReference>
<dbReference type="EC" id="3.1.3.7" evidence="9"/>
<feature type="binding site" evidence="10">
    <location>
        <position position="89"/>
    </location>
    <ligand>
        <name>Mg(2+)</name>
        <dbReference type="ChEBI" id="CHEBI:18420"/>
        <label>1</label>
        <note>catalytic</note>
    </ligand>
</feature>
<evidence type="ECO:0000256" key="3">
    <source>
        <dbReference type="ARBA" id="ARBA00022475"/>
    </source>
</evidence>
<feature type="binding site" evidence="9">
    <location>
        <begin position="89"/>
        <end position="92"/>
    </location>
    <ligand>
        <name>substrate</name>
    </ligand>
</feature>
<dbReference type="GO" id="GO:0000103">
    <property type="term" value="P:sulfate assimilation"/>
    <property type="evidence" value="ECO:0007669"/>
    <property type="project" value="TreeGrafter"/>
</dbReference>
<dbReference type="EMBL" id="CP060717">
    <property type="protein sequence ID" value="QNN64171.1"/>
    <property type="molecule type" value="Genomic_DNA"/>
</dbReference>
<comment type="catalytic activity">
    <reaction evidence="1 9">
        <text>adenosine 3',5'-bisphosphate + H2O = AMP + phosphate</text>
        <dbReference type="Rhea" id="RHEA:10040"/>
        <dbReference type="ChEBI" id="CHEBI:15377"/>
        <dbReference type="ChEBI" id="CHEBI:43474"/>
        <dbReference type="ChEBI" id="CHEBI:58343"/>
        <dbReference type="ChEBI" id="CHEBI:456215"/>
        <dbReference type="EC" id="3.1.3.7"/>
    </reaction>
</comment>
<dbReference type="InterPro" id="IPR020583">
    <property type="entry name" value="Inositol_monoP_metal-BS"/>
</dbReference>
<feature type="binding site" evidence="9">
    <location>
        <position position="214"/>
    </location>
    <ligand>
        <name>substrate</name>
    </ligand>
</feature>
<feature type="binding site" evidence="9">
    <location>
        <position position="89"/>
    </location>
    <ligand>
        <name>Mg(2+)</name>
        <dbReference type="ChEBI" id="CHEBI:18420"/>
        <label>1</label>
    </ligand>
</feature>
<comment type="similarity">
    <text evidence="2 9">Belongs to the inositol monophosphatase superfamily. CysQ family.</text>
</comment>
<evidence type="ECO:0000256" key="1">
    <source>
        <dbReference type="ARBA" id="ARBA00001625"/>
    </source>
</evidence>
<keyword evidence="12" id="KW-1185">Reference proteome</keyword>
<dbReference type="HAMAP" id="MF_02095">
    <property type="entry name" value="CysQ"/>
    <property type="match status" value="1"/>
</dbReference>
<keyword evidence="4 9" id="KW-0997">Cell inner membrane</keyword>
<gene>
    <name evidence="9 11" type="primary">cysQ</name>
    <name evidence="11" type="ORF">H9L12_07225</name>
</gene>
<evidence type="ECO:0000313" key="12">
    <source>
        <dbReference type="Proteomes" id="UP000515955"/>
    </source>
</evidence>
<sequence length="277" mass="28820">MTSEEALLEACVVAARAAGAEILKLVAAGFEVEHKADESPVTVCDRAAEHIILKALSDAAPDVPVIAEEEVAAGRIPAHGDTYFLVDPLDGTKEFVRGGDDYTVNIGLIVGGSPRLGVVYQPATDRLWGGLVGSGAFVEDRGQRRTIAVRARREGTCPDAVASKSHLTQATVDYLEQAVGECGFVSVGSSLKFCILAEGRADIYPRLSPTSEWDTAAGHAVLLAAGGRVDGLDGTALPYGKPAFLNRGFVATAGWQAPAIGPYMVEFGGGGEIPQGV</sequence>
<dbReference type="GO" id="GO:0008441">
    <property type="term" value="F:3'(2'),5'-bisphosphate nucleotidase activity"/>
    <property type="evidence" value="ECO:0007669"/>
    <property type="project" value="UniProtKB-UniRule"/>
</dbReference>
<dbReference type="InterPro" id="IPR050725">
    <property type="entry name" value="CysQ/Inositol_MonoPase"/>
</dbReference>
<feature type="binding site" evidence="9">
    <location>
        <position position="68"/>
    </location>
    <ligand>
        <name>Mg(2+)</name>
        <dbReference type="ChEBI" id="CHEBI:18420"/>
        <label>1</label>
    </ligand>
</feature>
<evidence type="ECO:0000256" key="5">
    <source>
        <dbReference type="ARBA" id="ARBA00022723"/>
    </source>
</evidence>
<evidence type="ECO:0000256" key="6">
    <source>
        <dbReference type="ARBA" id="ARBA00022801"/>
    </source>
</evidence>
<keyword evidence="7 9" id="KW-0460">Magnesium</keyword>
<comment type="function">
    <text evidence="9">Converts adenosine-3',5'-bisphosphate (PAP) to AMP.</text>
</comment>
<feature type="binding site" evidence="10">
    <location>
        <position position="214"/>
    </location>
    <ligand>
        <name>Mg(2+)</name>
        <dbReference type="ChEBI" id="CHEBI:18420"/>
        <label>1</label>
        <note>catalytic</note>
    </ligand>
</feature>